<dbReference type="InterPro" id="IPR036928">
    <property type="entry name" value="AS_sf"/>
</dbReference>
<reference evidence="4 5" key="1">
    <citation type="submission" date="2017-08" db="EMBL/GenBank/DDBJ databases">
        <title>Halomonas alkalisoli sp. nov., isolated from saline alkaline soil.</title>
        <authorList>
            <person name="Wang D."/>
            <person name="Zhang G."/>
        </authorList>
    </citation>
    <scope>NUCLEOTIDE SEQUENCE [LARGE SCALE GENOMIC DNA]</scope>
    <source>
        <strain evidence="4 5">WRN001</strain>
    </source>
</reference>
<feature type="region of interest" description="Disordered" evidence="2">
    <location>
        <begin position="151"/>
        <end position="174"/>
    </location>
</feature>
<dbReference type="Gene3D" id="3.90.1300.10">
    <property type="entry name" value="Amidase signature (AS) domain"/>
    <property type="match status" value="1"/>
</dbReference>
<evidence type="ECO:0000313" key="4">
    <source>
        <dbReference type="EMBL" id="PAU77440.1"/>
    </source>
</evidence>
<proteinExistence type="inferred from homology"/>
<dbReference type="SUPFAM" id="SSF75304">
    <property type="entry name" value="Amidase signature (AS) enzymes"/>
    <property type="match status" value="1"/>
</dbReference>
<dbReference type="AlphaFoldDB" id="A0A2A2EY10"/>
<keyword evidence="5" id="KW-1185">Reference proteome</keyword>
<evidence type="ECO:0000256" key="2">
    <source>
        <dbReference type="SAM" id="MobiDB-lite"/>
    </source>
</evidence>
<protein>
    <submittedName>
        <fullName evidence="4">Amidase</fullName>
    </submittedName>
</protein>
<evidence type="ECO:0000259" key="3">
    <source>
        <dbReference type="Pfam" id="PF01425"/>
    </source>
</evidence>
<sequence length="465" mass="50398">MQAKLGAVHPTTGKGALMASPLLATQPAFSDLAKDFRDGSRSPRDYLELCIEAIENREGLVKAFTYYDFEQARERADASSRRYAEGRPLSPIDGMPVGIKDIIDTRDMPTEMNSSIFIGHRPLTDAACVRAINEGGAFAIGKTVTTEFAIGRSGPTTNPHNPEHTPGGSSSGTAAGVAAGMFPAGFGTQTQGSIIRPASFCGVVGFKPTLNSLSLNGVHPLSKSHDHLGVIADSVDDAWWLARWVSEYAPEQCHPGLSGPLQGPVAPGKPANLAVLRTNGFEDLDATSLSAFEQQLDALRLDGITLVEPENDPLLQALVDALHDAPERSLELLAYEMRWPFQDYVEKHPNMVGERIHGLMESASRMTRAQYRQLLIDQYQLKERLQALAGDYDAFILPAASGPAPHGFEFTGSRRLLVYSTLLGAPAFSVPRMTAAGMPFGLQLVGFPGQDYHLARQARWMTQRN</sequence>
<dbReference type="Proteomes" id="UP000217771">
    <property type="component" value="Unassembled WGS sequence"/>
</dbReference>
<dbReference type="Pfam" id="PF01425">
    <property type="entry name" value="Amidase"/>
    <property type="match status" value="1"/>
</dbReference>
<gene>
    <name evidence="4" type="ORF">CK498_09420</name>
</gene>
<dbReference type="PANTHER" id="PTHR11895">
    <property type="entry name" value="TRANSAMIDASE"/>
    <property type="match status" value="1"/>
</dbReference>
<comment type="caution">
    <text evidence="4">The sequence shown here is derived from an EMBL/GenBank/DDBJ whole genome shotgun (WGS) entry which is preliminary data.</text>
</comment>
<feature type="domain" description="Amidase" evidence="3">
    <location>
        <begin position="46"/>
        <end position="454"/>
    </location>
</feature>
<name>A0A2A2EY10_9GAMM</name>
<dbReference type="EMBL" id="NSKB01000003">
    <property type="protein sequence ID" value="PAU77440.1"/>
    <property type="molecule type" value="Genomic_DNA"/>
</dbReference>
<evidence type="ECO:0000313" key="5">
    <source>
        <dbReference type="Proteomes" id="UP000217771"/>
    </source>
</evidence>
<organism evidence="4 5">
    <name type="scientific">Halomonas salipaludis</name>
    <dbReference type="NCBI Taxonomy" id="2032625"/>
    <lineage>
        <taxon>Bacteria</taxon>
        <taxon>Pseudomonadati</taxon>
        <taxon>Pseudomonadota</taxon>
        <taxon>Gammaproteobacteria</taxon>
        <taxon>Oceanospirillales</taxon>
        <taxon>Halomonadaceae</taxon>
        <taxon>Halomonas</taxon>
    </lineage>
</organism>
<dbReference type="InterPro" id="IPR023631">
    <property type="entry name" value="Amidase_dom"/>
</dbReference>
<comment type="similarity">
    <text evidence="1">Belongs to the amidase family.</text>
</comment>
<dbReference type="PANTHER" id="PTHR11895:SF7">
    <property type="entry name" value="GLUTAMYL-TRNA(GLN) AMIDOTRANSFERASE SUBUNIT A, MITOCHONDRIAL"/>
    <property type="match status" value="1"/>
</dbReference>
<dbReference type="GO" id="GO:0003824">
    <property type="term" value="F:catalytic activity"/>
    <property type="evidence" value="ECO:0007669"/>
    <property type="project" value="InterPro"/>
</dbReference>
<dbReference type="OrthoDB" id="9811471at2"/>
<feature type="compositionally biased region" description="Low complexity" evidence="2">
    <location>
        <begin position="155"/>
        <end position="174"/>
    </location>
</feature>
<accession>A0A2A2EY10</accession>
<dbReference type="InterPro" id="IPR000120">
    <property type="entry name" value="Amidase"/>
</dbReference>
<evidence type="ECO:0000256" key="1">
    <source>
        <dbReference type="ARBA" id="ARBA00009199"/>
    </source>
</evidence>